<dbReference type="InterPro" id="IPR047865">
    <property type="entry name" value="Ribosomal_uL10_bac_type"/>
</dbReference>
<dbReference type="HAMAP" id="MF_00362">
    <property type="entry name" value="Ribosomal_uL10"/>
    <property type="match status" value="1"/>
</dbReference>
<dbReference type="InterPro" id="IPR022973">
    <property type="entry name" value="Ribosomal_uL10_bac"/>
</dbReference>
<protein>
    <submittedName>
        <fullName evidence="4">LSU ribosomal protein L10p (P0)</fullName>
    </submittedName>
</protein>
<dbReference type="Gene3D" id="3.30.70.1730">
    <property type="match status" value="1"/>
</dbReference>
<dbReference type="CDD" id="cd05797">
    <property type="entry name" value="Ribosomal_L10"/>
    <property type="match status" value="1"/>
</dbReference>
<gene>
    <name evidence="4" type="ORF">RIEGSTA812A_PEG_476</name>
</gene>
<dbReference type="GO" id="GO:1990904">
    <property type="term" value="C:ribonucleoprotein complex"/>
    <property type="evidence" value="ECO:0007669"/>
    <property type="project" value="UniProtKB-KW"/>
</dbReference>
<dbReference type="InterPro" id="IPR043141">
    <property type="entry name" value="Ribosomal_uL10-like_sf"/>
</dbReference>
<keyword evidence="2 4" id="KW-0689">Ribosomal protein</keyword>
<dbReference type="PANTHER" id="PTHR11560">
    <property type="entry name" value="39S RIBOSOMAL PROTEIN L10, MITOCHONDRIAL"/>
    <property type="match status" value="1"/>
</dbReference>
<dbReference type="AlphaFoldDB" id="A0A484H8E2"/>
<dbReference type="Gene3D" id="6.10.250.290">
    <property type="match status" value="1"/>
</dbReference>
<dbReference type="SUPFAM" id="SSF160369">
    <property type="entry name" value="Ribosomal protein L10-like"/>
    <property type="match status" value="1"/>
</dbReference>
<comment type="similarity">
    <text evidence="1">Belongs to the universal ribosomal protein uL10 family.</text>
</comment>
<dbReference type="InterPro" id="IPR001790">
    <property type="entry name" value="Ribosomal_uL10"/>
</dbReference>
<sequence>MNRNQKKELVSALHNLLGESAIVVVVHYKGMKVSESAALRSQMREAGAHFKVTKNRLMRLALAKTCYEGLASLFVGQTAIACSQDPVTAARVVAKYAKGNNKLVIIGGGHGATLLTPDRIEALAALPSLAELRAKLVGVLKAPATRIANLLQTPARQLAQVLKAYADRDQSKTV</sequence>
<evidence type="ECO:0000256" key="2">
    <source>
        <dbReference type="ARBA" id="ARBA00022980"/>
    </source>
</evidence>
<reference evidence="4" key="1">
    <citation type="submission" date="2018-10" db="EMBL/GenBank/DDBJ databases">
        <authorList>
            <person name="Gruber-Vodicka H."/>
            <person name="Jaeckle O."/>
        </authorList>
    </citation>
    <scope>NUCLEOTIDE SEQUENCE</scope>
</reference>
<proteinExistence type="inferred from homology"/>
<organism evidence="4">
    <name type="scientific">invertebrate metagenome</name>
    <dbReference type="NCBI Taxonomy" id="1711999"/>
    <lineage>
        <taxon>unclassified sequences</taxon>
        <taxon>metagenomes</taxon>
        <taxon>organismal metagenomes</taxon>
    </lineage>
</organism>
<keyword evidence="3" id="KW-0687">Ribonucleoprotein</keyword>
<evidence type="ECO:0000256" key="3">
    <source>
        <dbReference type="ARBA" id="ARBA00023274"/>
    </source>
</evidence>
<dbReference type="NCBIfam" id="NF000955">
    <property type="entry name" value="PRK00099.1-1"/>
    <property type="match status" value="1"/>
</dbReference>
<dbReference type="EMBL" id="LR026963">
    <property type="protein sequence ID" value="VBB69003.1"/>
    <property type="molecule type" value="Genomic_DNA"/>
</dbReference>
<dbReference type="GO" id="GO:0005840">
    <property type="term" value="C:ribosome"/>
    <property type="evidence" value="ECO:0007669"/>
    <property type="project" value="UniProtKB-KW"/>
</dbReference>
<name>A0A484H8E2_9ZZZZ</name>
<evidence type="ECO:0000313" key="4">
    <source>
        <dbReference type="EMBL" id="VBB69003.1"/>
    </source>
</evidence>
<accession>A0A484H8E2</accession>
<dbReference type="Pfam" id="PF00466">
    <property type="entry name" value="Ribosomal_L10"/>
    <property type="match status" value="1"/>
</dbReference>
<evidence type="ECO:0000256" key="1">
    <source>
        <dbReference type="ARBA" id="ARBA00008889"/>
    </source>
</evidence>